<dbReference type="PANTHER" id="PTHR12203">
    <property type="entry name" value="KDEL LYS-ASP-GLU-LEU CONTAINING - RELATED"/>
    <property type="match status" value="1"/>
</dbReference>
<dbReference type="GO" id="GO:0016740">
    <property type="term" value="F:transferase activity"/>
    <property type="evidence" value="ECO:0007669"/>
    <property type="project" value="UniProtKB-KW"/>
</dbReference>
<evidence type="ECO:0000313" key="3">
    <source>
        <dbReference type="Proteomes" id="UP000283530"/>
    </source>
</evidence>
<name>A0A3S3N3Y9_9MAGN</name>
<sequence length="118" mass="13977">MFDCVDWPVVMARNYTGRNASAPPPLFRYCGDEETLDIVIPDWSFWCWPEINIKPWESLLKDLKEGNERVKWMDREPYAYWKGNPAVAATRQDLLKCNVSKMQDWNARLYAQVFVLRT</sequence>
<protein>
    <submittedName>
        <fullName evidence="2">O-glucosyltransferase rumi</fullName>
    </submittedName>
</protein>
<dbReference type="STRING" id="337451.A0A3S3N3Y9"/>
<keyword evidence="2" id="KW-0808">Transferase</keyword>
<dbReference type="Pfam" id="PF05686">
    <property type="entry name" value="Glyco_transf_90"/>
    <property type="match status" value="1"/>
</dbReference>
<dbReference type="PANTHER" id="PTHR12203:SF99">
    <property type="entry name" value="OS04G0534100 PROTEIN"/>
    <property type="match status" value="1"/>
</dbReference>
<comment type="caution">
    <text evidence="2">The sequence shown here is derived from an EMBL/GenBank/DDBJ whole genome shotgun (WGS) entry which is preliminary data.</text>
</comment>
<proteinExistence type="predicted"/>
<dbReference type="Proteomes" id="UP000283530">
    <property type="component" value="Unassembled WGS sequence"/>
</dbReference>
<dbReference type="AlphaFoldDB" id="A0A3S3N3Y9"/>
<organism evidence="2 3">
    <name type="scientific">Cinnamomum micranthum f. kanehirae</name>
    <dbReference type="NCBI Taxonomy" id="337451"/>
    <lineage>
        <taxon>Eukaryota</taxon>
        <taxon>Viridiplantae</taxon>
        <taxon>Streptophyta</taxon>
        <taxon>Embryophyta</taxon>
        <taxon>Tracheophyta</taxon>
        <taxon>Spermatophyta</taxon>
        <taxon>Magnoliopsida</taxon>
        <taxon>Magnoliidae</taxon>
        <taxon>Laurales</taxon>
        <taxon>Lauraceae</taxon>
        <taxon>Cinnamomum</taxon>
    </lineage>
</organism>
<dbReference type="InterPro" id="IPR051091">
    <property type="entry name" value="O-Glucosyltr/Glycosyltrsf_90"/>
</dbReference>
<keyword evidence="3" id="KW-1185">Reference proteome</keyword>
<accession>A0A3S3N3Y9</accession>
<evidence type="ECO:0000313" key="2">
    <source>
        <dbReference type="EMBL" id="RWR91857.1"/>
    </source>
</evidence>
<evidence type="ECO:0000259" key="1">
    <source>
        <dbReference type="SMART" id="SM00672"/>
    </source>
</evidence>
<dbReference type="EMBL" id="QPKB01000009">
    <property type="protein sequence ID" value="RWR91857.1"/>
    <property type="molecule type" value="Genomic_DNA"/>
</dbReference>
<gene>
    <name evidence="2" type="ORF">CKAN_02103400</name>
</gene>
<reference evidence="2 3" key="1">
    <citation type="journal article" date="2019" name="Nat. Plants">
        <title>Stout camphor tree genome fills gaps in understanding of flowering plant genome evolution.</title>
        <authorList>
            <person name="Chaw S.M."/>
            <person name="Liu Y.C."/>
            <person name="Wu Y.W."/>
            <person name="Wang H.Y."/>
            <person name="Lin C.I."/>
            <person name="Wu C.S."/>
            <person name="Ke H.M."/>
            <person name="Chang L.Y."/>
            <person name="Hsu C.Y."/>
            <person name="Yang H.T."/>
            <person name="Sudianto E."/>
            <person name="Hsu M.H."/>
            <person name="Wu K.P."/>
            <person name="Wang L.N."/>
            <person name="Leebens-Mack J.H."/>
            <person name="Tsai I.J."/>
        </authorList>
    </citation>
    <scope>NUCLEOTIDE SEQUENCE [LARGE SCALE GENOMIC DNA]</scope>
    <source>
        <strain evidence="3">cv. Chaw 1501</strain>
        <tissue evidence="2">Young leaves</tissue>
    </source>
</reference>
<dbReference type="InterPro" id="IPR006598">
    <property type="entry name" value="CAP10"/>
</dbReference>
<dbReference type="OrthoDB" id="202415at2759"/>
<feature type="domain" description="Glycosyl transferase CAP10" evidence="1">
    <location>
        <begin position="1"/>
        <end position="117"/>
    </location>
</feature>
<dbReference type="SMART" id="SM00672">
    <property type="entry name" value="CAP10"/>
    <property type="match status" value="1"/>
</dbReference>